<dbReference type="SUPFAM" id="SSF49464">
    <property type="entry name" value="Carboxypeptidase regulatory domain-like"/>
    <property type="match status" value="1"/>
</dbReference>
<feature type="domain" description="TonB-dependent transporter Oar-like beta-barrel" evidence="8">
    <location>
        <begin position="264"/>
        <end position="1127"/>
    </location>
</feature>
<dbReference type="Gene3D" id="2.60.40.1120">
    <property type="entry name" value="Carboxypeptidase-like, regulatory domain"/>
    <property type="match status" value="1"/>
</dbReference>
<evidence type="ECO:0000256" key="3">
    <source>
        <dbReference type="ARBA" id="ARBA00022452"/>
    </source>
</evidence>
<dbReference type="Proteomes" id="UP000321820">
    <property type="component" value="Chromosome"/>
</dbReference>
<dbReference type="Pfam" id="PF25183">
    <property type="entry name" value="OMP_b-brl_4"/>
    <property type="match status" value="1"/>
</dbReference>
<sequence>MKTTNSPETRRGFAGVWFAMALCLAMLFPGLLLAQSDTGRVTGTVTDATGAVIPGATVTLVNTDTGATQTATTNGEGFYNFSAVVRGNYRVDATMAGFAKNTQTLVLQVSQVVAADFHLPPGAQSTTIDVTSAAPVVNLSTSSTGAVVEGRQVTELPINGRNFTQLATLVPGVTRGAFSSDASGRNGNSETFRYSDSGGAAISANGMRQQANNFLLDGTDNNESLVNGIVFFTPPEAIQEFRVDTSVAPAEFGRAGGAIINTSVKSGTNAIHGSLFGYYRSAAFDANPNYFNPTAVKPSFQRKQLGFAAGGPIWKDKIFLFGDYQALRLRQPQDTGYHTVPTARIRTGDFGELLGQDVTTVPDATLTGCTAVKVIGAIYDPTTCLPFTNNVIPTSRQTKAAINYFNAYPLPSRGGLINNYYVVRNQIRNFNDFDGRIDFRISQKDSVFARYSYGQDNFDVNSEFTNLPAGFASGANVSHPRGVAAGYTRIFTANLVNEFRFGYVRPQFGYIPPMFGTPVSQNLGIVNANRNALLGGGALIGGSNTQIEYTGDGGPYNVPEKTYQYADSLSWTHGNHAFKFGANVIRRRVDFFQGNNAKGYFIIGGVNYPGTGRFTGYETSELVAGFTDYRIGSASTYFKNFSWETGYFAQDDWKVTRRLTLNLGLRYDLYTYPYEQDNNQSNYDVAAGILRVAGTNGNSRSLIDTDKNNFAPRFGFAYDLFGNGRASLRGGYGIFYFVDRGGVGNQLSNNPGYNGFSEYRATDGYRITLMGQGALRDNNSTHATSVLPLPQFGPGSVNLNNPTNVGLIAQPKNSQNSMAQSWNLQIQQQLDHATSINLAYVGTKSDHLMTWFNLNAPVIGGTGSGLYPNRGTITYGLAGGSGNYHGMQIFVNRQMSAGLLATVAYTWSHTMDNSNGAFNTGTSGAGSRVFITSGGPNLRANYGSSDQDQRHVFTASALYQLPFGRGRTFGHNMNRALDEVIGGWQTNTIMSFASGTPIDLNLNGGTIDIRPDLISFQKVGRSRITSATNNGNQTFFNAVVKAPPINSFSMYTRIGTLSRNKFTGPGYNKVDFSVFKNFSITERVKAEFRAQAYNVFNHPQFSNPQTNAAQADFGTINSIRQYSERQIELAGHINF</sequence>
<dbReference type="RefSeq" id="WP_147646654.1">
    <property type="nucleotide sequence ID" value="NZ_CP042806.1"/>
</dbReference>
<dbReference type="PANTHER" id="PTHR30069">
    <property type="entry name" value="TONB-DEPENDENT OUTER MEMBRANE RECEPTOR"/>
    <property type="match status" value="1"/>
</dbReference>
<keyword evidence="7" id="KW-1133">Transmembrane helix</keyword>
<evidence type="ECO:0000256" key="6">
    <source>
        <dbReference type="ARBA" id="ARBA00023237"/>
    </source>
</evidence>
<dbReference type="InterPro" id="IPR036942">
    <property type="entry name" value="Beta-barrel_TonB_sf"/>
</dbReference>
<evidence type="ECO:0000313" key="9">
    <source>
        <dbReference type="EMBL" id="QEE27463.1"/>
    </source>
</evidence>
<evidence type="ECO:0000256" key="2">
    <source>
        <dbReference type="ARBA" id="ARBA00022448"/>
    </source>
</evidence>
<gene>
    <name evidence="9" type="ORF">FTW19_05225</name>
</gene>
<keyword evidence="4 7" id="KW-0812">Transmembrane</keyword>
<name>A0A5B9E598_9BACT</name>
<proteinExistence type="predicted"/>
<dbReference type="GO" id="GO:0015344">
    <property type="term" value="F:siderophore uptake transmembrane transporter activity"/>
    <property type="evidence" value="ECO:0007669"/>
    <property type="project" value="TreeGrafter"/>
</dbReference>
<accession>A0A5B9E598</accession>
<keyword evidence="9" id="KW-0675">Receptor</keyword>
<dbReference type="OrthoDB" id="97893at2"/>
<evidence type="ECO:0000256" key="1">
    <source>
        <dbReference type="ARBA" id="ARBA00004571"/>
    </source>
</evidence>
<dbReference type="InterPro" id="IPR008969">
    <property type="entry name" value="CarboxyPept-like_regulatory"/>
</dbReference>
<protein>
    <submittedName>
        <fullName evidence="9">TonB-dependent receptor</fullName>
    </submittedName>
</protein>
<keyword evidence="5 7" id="KW-0472">Membrane</keyword>
<evidence type="ECO:0000256" key="7">
    <source>
        <dbReference type="SAM" id="Phobius"/>
    </source>
</evidence>
<keyword evidence="3" id="KW-1134">Transmembrane beta strand</keyword>
<dbReference type="PANTHER" id="PTHR30069:SF46">
    <property type="entry name" value="OAR PROTEIN"/>
    <property type="match status" value="1"/>
</dbReference>
<dbReference type="SUPFAM" id="SSF56935">
    <property type="entry name" value="Porins"/>
    <property type="match status" value="1"/>
</dbReference>
<organism evidence="9 10">
    <name type="scientific">Terriglobus albidus</name>
    <dbReference type="NCBI Taxonomy" id="1592106"/>
    <lineage>
        <taxon>Bacteria</taxon>
        <taxon>Pseudomonadati</taxon>
        <taxon>Acidobacteriota</taxon>
        <taxon>Terriglobia</taxon>
        <taxon>Terriglobales</taxon>
        <taxon>Acidobacteriaceae</taxon>
        <taxon>Terriglobus</taxon>
    </lineage>
</organism>
<dbReference type="GO" id="GO:0009279">
    <property type="term" value="C:cell outer membrane"/>
    <property type="evidence" value="ECO:0007669"/>
    <property type="project" value="UniProtKB-SubCell"/>
</dbReference>
<evidence type="ECO:0000259" key="8">
    <source>
        <dbReference type="Pfam" id="PF25183"/>
    </source>
</evidence>
<dbReference type="GO" id="GO:0044718">
    <property type="term" value="P:siderophore transmembrane transport"/>
    <property type="evidence" value="ECO:0007669"/>
    <property type="project" value="TreeGrafter"/>
</dbReference>
<dbReference type="KEGG" id="talb:FTW19_05225"/>
<reference evidence="9 10" key="1">
    <citation type="submission" date="2019-08" db="EMBL/GenBank/DDBJ databases">
        <title>Complete genome sequence of Terriglobus albidus strain ORNL.</title>
        <authorList>
            <person name="Podar M."/>
        </authorList>
    </citation>
    <scope>NUCLEOTIDE SEQUENCE [LARGE SCALE GENOMIC DNA]</scope>
    <source>
        <strain evidence="9 10">ORNL</strain>
    </source>
</reference>
<dbReference type="EMBL" id="CP042806">
    <property type="protein sequence ID" value="QEE27463.1"/>
    <property type="molecule type" value="Genomic_DNA"/>
</dbReference>
<dbReference type="AlphaFoldDB" id="A0A5B9E598"/>
<dbReference type="InterPro" id="IPR039426">
    <property type="entry name" value="TonB-dep_rcpt-like"/>
</dbReference>
<evidence type="ECO:0000256" key="5">
    <source>
        <dbReference type="ARBA" id="ARBA00023136"/>
    </source>
</evidence>
<dbReference type="Pfam" id="PF13620">
    <property type="entry name" value="CarboxypepD_reg"/>
    <property type="match status" value="1"/>
</dbReference>
<dbReference type="Gene3D" id="2.40.170.20">
    <property type="entry name" value="TonB-dependent receptor, beta-barrel domain"/>
    <property type="match status" value="1"/>
</dbReference>
<evidence type="ECO:0000313" key="10">
    <source>
        <dbReference type="Proteomes" id="UP000321820"/>
    </source>
</evidence>
<evidence type="ECO:0000256" key="4">
    <source>
        <dbReference type="ARBA" id="ARBA00022692"/>
    </source>
</evidence>
<feature type="transmembrane region" description="Helical" evidence="7">
    <location>
        <begin position="12"/>
        <end position="34"/>
    </location>
</feature>
<keyword evidence="6" id="KW-0998">Cell outer membrane</keyword>
<keyword evidence="10" id="KW-1185">Reference proteome</keyword>
<dbReference type="InterPro" id="IPR057601">
    <property type="entry name" value="Oar-like_b-barrel"/>
</dbReference>
<keyword evidence="2" id="KW-0813">Transport</keyword>
<comment type="subcellular location">
    <subcellularLocation>
        <location evidence="1">Cell outer membrane</location>
        <topology evidence="1">Multi-pass membrane protein</topology>
    </subcellularLocation>
</comment>